<accession>A0ABY8MK38</accession>
<evidence type="ECO:0000256" key="1">
    <source>
        <dbReference type="SAM" id="MobiDB-lite"/>
    </source>
</evidence>
<feature type="region of interest" description="Disordered" evidence="1">
    <location>
        <begin position="254"/>
        <end position="330"/>
    </location>
</feature>
<evidence type="ECO:0000313" key="3">
    <source>
        <dbReference type="EMBL" id="WGK70339.1"/>
    </source>
</evidence>
<dbReference type="PANTHER" id="PTHR36846:SF1">
    <property type="entry name" value="PROTEIN VIAA"/>
    <property type="match status" value="1"/>
</dbReference>
<feature type="compositionally biased region" description="Basic residues" evidence="1">
    <location>
        <begin position="283"/>
        <end position="295"/>
    </location>
</feature>
<dbReference type="Gene3D" id="3.40.50.410">
    <property type="entry name" value="von Willebrand factor, type A domain"/>
    <property type="match status" value="1"/>
</dbReference>
<dbReference type="InterPro" id="IPR036465">
    <property type="entry name" value="vWFA_dom_sf"/>
</dbReference>
<dbReference type="Proteomes" id="UP001228690">
    <property type="component" value="Chromosome"/>
</dbReference>
<proteinExistence type="predicted"/>
<dbReference type="PANTHER" id="PTHR36846">
    <property type="entry name" value="PROTEIN VIAA"/>
    <property type="match status" value="1"/>
</dbReference>
<reference evidence="3 4" key="1">
    <citation type="submission" date="2023-04" db="EMBL/GenBank/DDBJ databases">
        <title>Spirochaete genome identified in red abalone sample constitutes a novel genus.</title>
        <authorList>
            <person name="Sharma S.P."/>
            <person name="Purcell C.M."/>
            <person name="Hyde J.R."/>
            <person name="Severin A.J."/>
        </authorList>
    </citation>
    <scope>NUCLEOTIDE SEQUENCE [LARGE SCALE GENOMIC DNA]</scope>
    <source>
        <strain evidence="3 4">SP-2023</strain>
    </source>
</reference>
<name>A0ABY8MK38_9SPIO</name>
<dbReference type="SUPFAM" id="SSF53300">
    <property type="entry name" value="vWA-like"/>
    <property type="match status" value="1"/>
</dbReference>
<organism evidence="3 4">
    <name type="scientific">Candidatus Haliotispira prima</name>
    <dbReference type="NCBI Taxonomy" id="3034016"/>
    <lineage>
        <taxon>Bacteria</taxon>
        <taxon>Pseudomonadati</taxon>
        <taxon>Spirochaetota</taxon>
        <taxon>Spirochaetia</taxon>
        <taxon>Spirochaetales</taxon>
        <taxon>Spirochaetaceae</taxon>
        <taxon>Candidatus Haliotispira</taxon>
    </lineage>
</organism>
<protein>
    <submittedName>
        <fullName evidence="3">VWA domain-containing protein</fullName>
    </submittedName>
</protein>
<dbReference type="InterPro" id="IPR002035">
    <property type="entry name" value="VWF_A"/>
</dbReference>
<keyword evidence="4" id="KW-1185">Reference proteome</keyword>
<dbReference type="EMBL" id="CP123443">
    <property type="protein sequence ID" value="WGK70339.1"/>
    <property type="molecule type" value="Genomic_DNA"/>
</dbReference>
<sequence>MEANRKTNFAFLENVQLQGRVARIETVLCKGEQEEYGNIAVLLRPFLEGYVRNVELHNKKGHKLSLKRLLKEGQKQPNRKSPNNDVSSEVLRFIQNAAHANLKEQDCSAELLLQALEEIHRYMVQSPAFQTSQATAFDRSIYAAAETAKQAVPKPAVKSPKLHIRPMPLPELSDVGVKILESFQDDPQTQKLAKFFDREGLADKVNQDLDALFKETEQGCKEQFPYAKEQRDLYYYSRLDAAECVEELRLEQEADSPAWQQLPPAAKQGWQTEWSKWEEDSRKRNKARQNKRKQNKTAEDKAQKEQELKPEQAPETGQEPEQQSKQELLKQVSRDQKQTLQNYVLQEWFRDFVQRRDKWLQEQIDRARTKYLAQLQRQMEQFQKLRNILRPFGSGLGSLWDMSKGDLRHINWDVLQHYEQLLEQEQSLKELAALLGRYRKAESSYEKKMIEMSTEVLTRDTVYGQGGQRIGLEYGNKINRIVPKELLTLADEESELLFLLKYSQKRLLQYKTELPVFSTQKITTHKEEQHAKETDQGPFILCIDTSGSMHGLPEQTAKMLCYVLARFAAQSKRKLFLINFSTGINCFDLSSITYSLKDLIDFLCMSFHGGTDITPAMRKALEMMNEKNYKKADLLLISDGLFPSLSAEDAKLVEKQKEKDSKFYSLMIGNSALPSSLNIFDENWSYNQGESWENLVANIRFSLGKKIVPGVALTETDHVLLQ</sequence>
<feature type="domain" description="VWFA" evidence="2">
    <location>
        <begin position="540"/>
        <end position="640"/>
    </location>
</feature>
<feature type="compositionally biased region" description="Basic and acidic residues" evidence="1">
    <location>
        <begin position="296"/>
        <end position="312"/>
    </location>
</feature>
<gene>
    <name evidence="3" type="ORF">P0082_05620</name>
</gene>
<evidence type="ECO:0000313" key="4">
    <source>
        <dbReference type="Proteomes" id="UP001228690"/>
    </source>
</evidence>
<dbReference type="RefSeq" id="WP_326928550.1">
    <property type="nucleotide sequence ID" value="NZ_CP123443.1"/>
</dbReference>
<dbReference type="Pfam" id="PF13519">
    <property type="entry name" value="VWA_2"/>
    <property type="match status" value="1"/>
</dbReference>
<evidence type="ECO:0000259" key="2">
    <source>
        <dbReference type="Pfam" id="PF13519"/>
    </source>
</evidence>